<feature type="region of interest" description="Disordered" evidence="1">
    <location>
        <begin position="1"/>
        <end position="20"/>
    </location>
</feature>
<proteinExistence type="predicted"/>
<evidence type="ECO:0000313" key="2">
    <source>
        <dbReference type="EMBL" id="KAB1256842.1"/>
    </source>
</evidence>
<organism evidence="2 3">
    <name type="scientific">Camelus dromedarius</name>
    <name type="common">Dromedary</name>
    <name type="synonym">Arabian camel</name>
    <dbReference type="NCBI Taxonomy" id="9838"/>
    <lineage>
        <taxon>Eukaryota</taxon>
        <taxon>Metazoa</taxon>
        <taxon>Chordata</taxon>
        <taxon>Craniata</taxon>
        <taxon>Vertebrata</taxon>
        <taxon>Euteleostomi</taxon>
        <taxon>Mammalia</taxon>
        <taxon>Eutheria</taxon>
        <taxon>Laurasiatheria</taxon>
        <taxon>Artiodactyla</taxon>
        <taxon>Tylopoda</taxon>
        <taxon>Camelidae</taxon>
        <taxon>Camelus</taxon>
    </lineage>
</organism>
<evidence type="ECO:0000256" key="1">
    <source>
        <dbReference type="SAM" id="MobiDB-lite"/>
    </source>
</evidence>
<gene>
    <name evidence="2" type="ORF">Cadr_000030043</name>
</gene>
<dbReference type="Proteomes" id="UP000299084">
    <property type="component" value="Unassembled WGS sequence"/>
</dbReference>
<protein>
    <submittedName>
        <fullName evidence="2">Uncharacterized protein</fullName>
    </submittedName>
</protein>
<evidence type="ECO:0000313" key="3">
    <source>
        <dbReference type="Proteomes" id="UP000299084"/>
    </source>
</evidence>
<accession>A0A5N4CD31</accession>
<feature type="compositionally biased region" description="Basic and acidic residues" evidence="1">
    <location>
        <begin position="7"/>
        <end position="20"/>
    </location>
</feature>
<reference evidence="2 3" key="1">
    <citation type="journal article" date="2019" name="Mol. Ecol. Resour.">
        <title>Improving Illumina assemblies with Hi-C and long reads: an example with the North African dromedary.</title>
        <authorList>
            <person name="Elbers J.P."/>
            <person name="Rogers M.F."/>
            <person name="Perelman P.L."/>
            <person name="Proskuryakova A.A."/>
            <person name="Serdyukova N.A."/>
            <person name="Johnson W.E."/>
            <person name="Horin P."/>
            <person name="Corander J."/>
            <person name="Murphy D."/>
            <person name="Burger P.A."/>
        </authorList>
    </citation>
    <scope>NUCLEOTIDE SEQUENCE [LARGE SCALE GENOMIC DNA]</scope>
    <source>
        <strain evidence="2">Drom800</strain>
        <tissue evidence="2">Blood</tissue>
    </source>
</reference>
<sequence>MFTKEQVPIEKDSGDISDPLPERLKPLAARPFLGGFTKHASQLQPAGHSVLHIQRHANLDTGAFSNTIGVKLAMALLNKLCKILRKTLLRLKK</sequence>
<dbReference type="EMBL" id="JWIN03000028">
    <property type="protein sequence ID" value="KAB1256842.1"/>
    <property type="molecule type" value="Genomic_DNA"/>
</dbReference>
<dbReference type="AlphaFoldDB" id="A0A5N4CD31"/>
<name>A0A5N4CD31_CAMDR</name>
<comment type="caution">
    <text evidence="2">The sequence shown here is derived from an EMBL/GenBank/DDBJ whole genome shotgun (WGS) entry which is preliminary data.</text>
</comment>
<keyword evidence="3" id="KW-1185">Reference proteome</keyword>